<evidence type="ECO:0000313" key="2">
    <source>
        <dbReference type="EMBL" id="TNN58921.1"/>
    </source>
</evidence>
<dbReference type="EMBL" id="SRLO01000367">
    <property type="protein sequence ID" value="TNN58921.1"/>
    <property type="molecule type" value="Genomic_DNA"/>
</dbReference>
<sequence>MAGCDDWSRDFRTSEKSPSQRRRPDNNVLDASHRRANDDDLITALTQTQKQRSASRIGRNIADDLATGSGGPGNRADFPAEVTGRLNQTAAERRHSAAASGPAERCGETRATAAVSARPCGRRGKVPRAQKDTQMKTHTRAAVQKADVHQPEDIRHFPIPD</sequence>
<keyword evidence="3" id="KW-1185">Reference proteome</keyword>
<reference evidence="2 3" key="1">
    <citation type="submission" date="2019-03" db="EMBL/GenBank/DDBJ databases">
        <title>First draft genome of Liparis tanakae, snailfish: a comprehensive survey of snailfish specific genes.</title>
        <authorList>
            <person name="Kim W."/>
            <person name="Song I."/>
            <person name="Jeong J.-H."/>
            <person name="Kim D."/>
            <person name="Kim S."/>
            <person name="Ryu S."/>
            <person name="Song J.Y."/>
            <person name="Lee S.K."/>
        </authorList>
    </citation>
    <scope>NUCLEOTIDE SEQUENCE [LARGE SCALE GENOMIC DNA]</scope>
    <source>
        <tissue evidence="2">Muscle</tissue>
    </source>
</reference>
<evidence type="ECO:0000313" key="3">
    <source>
        <dbReference type="Proteomes" id="UP000314294"/>
    </source>
</evidence>
<comment type="caution">
    <text evidence="2">The sequence shown here is derived from an EMBL/GenBank/DDBJ whole genome shotgun (WGS) entry which is preliminary data.</text>
</comment>
<feature type="region of interest" description="Disordered" evidence="1">
    <location>
        <begin position="1"/>
        <end position="79"/>
    </location>
</feature>
<protein>
    <submittedName>
        <fullName evidence="2">Uncharacterized protein</fullName>
    </submittedName>
</protein>
<feature type="compositionally biased region" description="Basic and acidic residues" evidence="1">
    <location>
        <begin position="1"/>
        <end position="15"/>
    </location>
</feature>
<accession>A0A4Z2H007</accession>
<dbReference type="AlphaFoldDB" id="A0A4Z2H007"/>
<dbReference type="Proteomes" id="UP000314294">
    <property type="component" value="Unassembled WGS sequence"/>
</dbReference>
<feature type="compositionally biased region" description="Basic and acidic residues" evidence="1">
    <location>
        <begin position="146"/>
        <end position="161"/>
    </location>
</feature>
<feature type="compositionally biased region" description="Polar residues" evidence="1">
    <location>
        <begin position="44"/>
        <end position="54"/>
    </location>
</feature>
<feature type="region of interest" description="Disordered" evidence="1">
    <location>
        <begin position="93"/>
        <end position="161"/>
    </location>
</feature>
<organism evidence="2 3">
    <name type="scientific">Liparis tanakae</name>
    <name type="common">Tanaka's snailfish</name>
    <dbReference type="NCBI Taxonomy" id="230148"/>
    <lineage>
        <taxon>Eukaryota</taxon>
        <taxon>Metazoa</taxon>
        <taxon>Chordata</taxon>
        <taxon>Craniata</taxon>
        <taxon>Vertebrata</taxon>
        <taxon>Euteleostomi</taxon>
        <taxon>Actinopterygii</taxon>
        <taxon>Neopterygii</taxon>
        <taxon>Teleostei</taxon>
        <taxon>Neoteleostei</taxon>
        <taxon>Acanthomorphata</taxon>
        <taxon>Eupercaria</taxon>
        <taxon>Perciformes</taxon>
        <taxon>Cottioidei</taxon>
        <taxon>Cottales</taxon>
        <taxon>Liparidae</taxon>
        <taxon>Liparis</taxon>
    </lineage>
</organism>
<name>A0A4Z2H007_9TELE</name>
<gene>
    <name evidence="2" type="ORF">EYF80_030834</name>
</gene>
<proteinExistence type="predicted"/>
<evidence type="ECO:0000256" key="1">
    <source>
        <dbReference type="SAM" id="MobiDB-lite"/>
    </source>
</evidence>